<feature type="domain" description="Peptidase S1" evidence="8">
    <location>
        <begin position="30"/>
        <end position="285"/>
    </location>
</feature>
<evidence type="ECO:0000256" key="1">
    <source>
        <dbReference type="ARBA" id="ARBA00007664"/>
    </source>
</evidence>
<keyword evidence="3 6" id="KW-0378">Hydrolase</keyword>
<dbReference type="Proteomes" id="UP001627154">
    <property type="component" value="Unassembled WGS sequence"/>
</dbReference>
<comment type="caution">
    <text evidence="9">The sequence shown here is derived from an EMBL/GenBank/DDBJ whole genome shotgun (WGS) entry which is preliminary data.</text>
</comment>
<evidence type="ECO:0000256" key="5">
    <source>
        <dbReference type="ARBA" id="ARBA00023157"/>
    </source>
</evidence>
<proteinExistence type="inferred from homology"/>
<dbReference type="Pfam" id="PF00089">
    <property type="entry name" value="Trypsin"/>
    <property type="match status" value="1"/>
</dbReference>
<keyword evidence="4 6" id="KW-0720">Serine protease</keyword>
<feature type="chain" id="PRO_5044773460" description="Peptidase S1 domain-containing protein" evidence="7">
    <location>
        <begin position="25"/>
        <end position="312"/>
    </location>
</feature>
<feature type="signal peptide" evidence="7">
    <location>
        <begin position="1"/>
        <end position="24"/>
    </location>
</feature>
<dbReference type="PROSITE" id="PS50240">
    <property type="entry name" value="TRYPSIN_DOM"/>
    <property type="match status" value="1"/>
</dbReference>
<evidence type="ECO:0000256" key="7">
    <source>
        <dbReference type="SAM" id="SignalP"/>
    </source>
</evidence>
<accession>A0ABD2W200</accession>
<dbReference type="PROSITE" id="PS00134">
    <property type="entry name" value="TRYPSIN_HIS"/>
    <property type="match status" value="1"/>
</dbReference>
<evidence type="ECO:0000259" key="8">
    <source>
        <dbReference type="PROSITE" id="PS50240"/>
    </source>
</evidence>
<organism evidence="9 10">
    <name type="scientific">Trichogramma kaykai</name>
    <dbReference type="NCBI Taxonomy" id="54128"/>
    <lineage>
        <taxon>Eukaryota</taxon>
        <taxon>Metazoa</taxon>
        <taxon>Ecdysozoa</taxon>
        <taxon>Arthropoda</taxon>
        <taxon>Hexapoda</taxon>
        <taxon>Insecta</taxon>
        <taxon>Pterygota</taxon>
        <taxon>Neoptera</taxon>
        <taxon>Endopterygota</taxon>
        <taxon>Hymenoptera</taxon>
        <taxon>Apocrita</taxon>
        <taxon>Proctotrupomorpha</taxon>
        <taxon>Chalcidoidea</taxon>
        <taxon>Trichogrammatidae</taxon>
        <taxon>Trichogramma</taxon>
    </lineage>
</organism>
<protein>
    <recommendedName>
        <fullName evidence="8">Peptidase S1 domain-containing protein</fullName>
    </recommendedName>
</protein>
<dbReference type="PANTHER" id="PTHR24276:SF98">
    <property type="entry name" value="FI18310P1-RELATED"/>
    <property type="match status" value="1"/>
</dbReference>
<keyword evidence="2 6" id="KW-0645">Protease</keyword>
<dbReference type="Gene3D" id="2.40.10.10">
    <property type="entry name" value="Trypsin-like serine proteases"/>
    <property type="match status" value="1"/>
</dbReference>
<dbReference type="PRINTS" id="PR00722">
    <property type="entry name" value="CHYMOTRYPSIN"/>
</dbReference>
<evidence type="ECO:0000256" key="3">
    <source>
        <dbReference type="ARBA" id="ARBA00022801"/>
    </source>
</evidence>
<keyword evidence="5" id="KW-1015">Disulfide bond</keyword>
<dbReference type="EMBL" id="JBJJXI010000139">
    <property type="protein sequence ID" value="KAL3387149.1"/>
    <property type="molecule type" value="Genomic_DNA"/>
</dbReference>
<evidence type="ECO:0000256" key="2">
    <source>
        <dbReference type="ARBA" id="ARBA00022670"/>
    </source>
</evidence>
<dbReference type="GO" id="GO:0006508">
    <property type="term" value="P:proteolysis"/>
    <property type="evidence" value="ECO:0007669"/>
    <property type="project" value="UniProtKB-KW"/>
</dbReference>
<gene>
    <name evidence="9" type="ORF">TKK_017470</name>
</gene>
<dbReference type="CDD" id="cd00190">
    <property type="entry name" value="Tryp_SPc"/>
    <property type="match status" value="1"/>
</dbReference>
<evidence type="ECO:0000256" key="4">
    <source>
        <dbReference type="ARBA" id="ARBA00022825"/>
    </source>
</evidence>
<keyword evidence="10" id="KW-1185">Reference proteome</keyword>
<dbReference type="InterPro" id="IPR018114">
    <property type="entry name" value="TRYPSIN_HIS"/>
</dbReference>
<comment type="similarity">
    <text evidence="1">Belongs to the peptidase S1 family.</text>
</comment>
<dbReference type="PANTHER" id="PTHR24276">
    <property type="entry name" value="POLYSERASE-RELATED"/>
    <property type="match status" value="1"/>
</dbReference>
<dbReference type="SMART" id="SM00020">
    <property type="entry name" value="Tryp_SPc"/>
    <property type="match status" value="1"/>
</dbReference>
<dbReference type="InterPro" id="IPR009003">
    <property type="entry name" value="Peptidase_S1_PA"/>
</dbReference>
<dbReference type="InterPro" id="IPR033116">
    <property type="entry name" value="TRYPSIN_SER"/>
</dbReference>
<dbReference type="InterPro" id="IPR050430">
    <property type="entry name" value="Peptidase_S1"/>
</dbReference>
<dbReference type="InterPro" id="IPR001254">
    <property type="entry name" value="Trypsin_dom"/>
</dbReference>
<dbReference type="InterPro" id="IPR001314">
    <property type="entry name" value="Peptidase_S1A"/>
</dbReference>
<dbReference type="GO" id="GO:0008236">
    <property type="term" value="F:serine-type peptidase activity"/>
    <property type="evidence" value="ECO:0007669"/>
    <property type="project" value="UniProtKB-KW"/>
</dbReference>
<dbReference type="PROSITE" id="PS00135">
    <property type="entry name" value="TRYPSIN_SER"/>
    <property type="match status" value="1"/>
</dbReference>
<reference evidence="9 10" key="1">
    <citation type="journal article" date="2024" name="bioRxiv">
        <title>A reference genome for Trichogramma kaykai: A tiny desert-dwelling parasitoid wasp with competing sex-ratio distorters.</title>
        <authorList>
            <person name="Culotta J."/>
            <person name="Lindsey A.R."/>
        </authorList>
    </citation>
    <scope>NUCLEOTIDE SEQUENCE [LARGE SCALE GENOMIC DNA]</scope>
    <source>
        <strain evidence="9 10">KSX58</strain>
    </source>
</reference>
<name>A0ABD2W200_9HYME</name>
<dbReference type="AlphaFoldDB" id="A0ABD2W200"/>
<evidence type="ECO:0000256" key="6">
    <source>
        <dbReference type="RuleBase" id="RU363034"/>
    </source>
</evidence>
<dbReference type="SUPFAM" id="SSF50494">
    <property type="entry name" value="Trypsin-like serine proteases"/>
    <property type="match status" value="1"/>
</dbReference>
<sequence>MLKISLLGLLVGLILSIAVSDVSAKIVQRIVRGNYASPDRFLHQVSLQFLTPWGCTHHFCGGSIIDDLHIVTAAHCVTNNVTHKIDNKPITVVAGTQNLRDKTSGVYRDVQYIFIPKSYTSNPPGQQNADIAILRLYERLPLDHPNIRIINLPADDSRYKAPNYPFAVMSGFGVYNQTVDTYSGKVTKGGSSPLLKYSYGKINTEVTGYYGNLCTPNEVCVVPFNPKRVGEDGGVCQGDSGGPLTDETRNTLIGVASTTLKEECGILSTYTRVSSYLYFIEVATKGGGAGTVEFEKSEFVNGSTMWRYPFCE</sequence>
<dbReference type="FunFam" id="2.40.10.10:FF:000068">
    <property type="entry name" value="transmembrane protease serine 2"/>
    <property type="match status" value="1"/>
</dbReference>
<keyword evidence="7" id="KW-0732">Signal</keyword>
<evidence type="ECO:0000313" key="9">
    <source>
        <dbReference type="EMBL" id="KAL3387149.1"/>
    </source>
</evidence>
<evidence type="ECO:0000313" key="10">
    <source>
        <dbReference type="Proteomes" id="UP001627154"/>
    </source>
</evidence>
<dbReference type="InterPro" id="IPR043504">
    <property type="entry name" value="Peptidase_S1_PA_chymotrypsin"/>
</dbReference>